<dbReference type="Gene3D" id="1.20.58.1020">
    <property type="match status" value="1"/>
</dbReference>
<evidence type="ECO:0000259" key="11">
    <source>
        <dbReference type="Pfam" id="PF25005"/>
    </source>
</evidence>
<evidence type="ECO:0000256" key="3">
    <source>
        <dbReference type="ARBA" id="ARBA00015139"/>
    </source>
</evidence>
<keyword evidence="4 8" id="KW-0235">DNA replication</keyword>
<feature type="domain" description="DNA replication complex GINS protein PSF2 N-terminal" evidence="11">
    <location>
        <begin position="10"/>
        <end position="69"/>
    </location>
</feature>
<dbReference type="PANTHER" id="PTHR12772:SF0">
    <property type="entry name" value="DNA REPLICATION COMPLEX GINS PROTEIN PSF2"/>
    <property type="match status" value="1"/>
</dbReference>
<evidence type="ECO:0000256" key="8">
    <source>
        <dbReference type="PIRNR" id="PIRNR028998"/>
    </source>
</evidence>
<dbReference type="InterPro" id="IPR036224">
    <property type="entry name" value="GINS_bundle-like_dom_sf"/>
</dbReference>
<feature type="region of interest" description="Disordered" evidence="9">
    <location>
        <begin position="211"/>
        <end position="241"/>
    </location>
</feature>
<evidence type="ECO:0000313" key="12">
    <source>
        <dbReference type="EMBL" id="KAF2672798.1"/>
    </source>
</evidence>
<keyword evidence="13" id="KW-1185">Reference proteome</keyword>
<dbReference type="FunFam" id="3.40.5.50:FF:000001">
    <property type="entry name" value="DNA replication complex GINS protein PSF2"/>
    <property type="match status" value="1"/>
</dbReference>
<accession>A0A6A6UNZ2</accession>
<evidence type="ECO:0000259" key="10">
    <source>
        <dbReference type="Pfam" id="PF05916"/>
    </source>
</evidence>
<dbReference type="InterPro" id="IPR021151">
    <property type="entry name" value="GINS_A"/>
</dbReference>
<protein>
    <recommendedName>
        <fullName evidence="3 8">DNA replication complex GINS protein PSF2</fullName>
    </recommendedName>
</protein>
<feature type="compositionally biased region" description="Basic and acidic residues" evidence="9">
    <location>
        <begin position="212"/>
        <end position="224"/>
    </location>
</feature>
<evidence type="ECO:0000256" key="7">
    <source>
        <dbReference type="ARBA" id="ARBA00025163"/>
    </source>
</evidence>
<dbReference type="SUPFAM" id="SSF160059">
    <property type="entry name" value="PriA/YqbF domain"/>
    <property type="match status" value="1"/>
</dbReference>
<dbReference type="SUPFAM" id="SSF158573">
    <property type="entry name" value="GINS helical bundle-like"/>
    <property type="match status" value="1"/>
</dbReference>
<organism evidence="12 13">
    <name type="scientific">Microthyrium microscopicum</name>
    <dbReference type="NCBI Taxonomy" id="703497"/>
    <lineage>
        <taxon>Eukaryota</taxon>
        <taxon>Fungi</taxon>
        <taxon>Dikarya</taxon>
        <taxon>Ascomycota</taxon>
        <taxon>Pezizomycotina</taxon>
        <taxon>Dothideomycetes</taxon>
        <taxon>Dothideomycetes incertae sedis</taxon>
        <taxon>Microthyriales</taxon>
        <taxon>Microthyriaceae</taxon>
        <taxon>Microthyrium</taxon>
    </lineage>
</organism>
<dbReference type="GO" id="GO:0006260">
    <property type="term" value="P:DNA replication"/>
    <property type="evidence" value="ECO:0007669"/>
    <property type="project" value="UniProtKB-KW"/>
</dbReference>
<evidence type="ECO:0000256" key="5">
    <source>
        <dbReference type="ARBA" id="ARBA00022829"/>
    </source>
</evidence>
<feature type="compositionally biased region" description="Acidic residues" evidence="9">
    <location>
        <begin position="230"/>
        <end position="241"/>
    </location>
</feature>
<keyword evidence="6 8" id="KW-0539">Nucleus</keyword>
<dbReference type="Pfam" id="PF25005">
    <property type="entry name" value="PSF2_N"/>
    <property type="match status" value="1"/>
</dbReference>
<dbReference type="CDD" id="cd21694">
    <property type="entry name" value="GINS_B_Psf2"/>
    <property type="match status" value="1"/>
</dbReference>
<evidence type="ECO:0000256" key="9">
    <source>
        <dbReference type="SAM" id="MobiDB-lite"/>
    </source>
</evidence>
<comment type="subcellular location">
    <subcellularLocation>
        <location evidence="1 8">Nucleus</location>
    </subcellularLocation>
</comment>
<dbReference type="Proteomes" id="UP000799302">
    <property type="component" value="Unassembled WGS sequence"/>
</dbReference>
<comment type="function">
    <text evidence="7">The GINS complex plays an essential role in the initiation of DNA replication. Has a role in chromosome segregation.</text>
</comment>
<evidence type="ECO:0000256" key="2">
    <source>
        <dbReference type="ARBA" id="ARBA00010565"/>
    </source>
</evidence>
<gene>
    <name evidence="12" type="ORF">BT63DRAFT_436658</name>
</gene>
<evidence type="ECO:0000256" key="6">
    <source>
        <dbReference type="ARBA" id="ARBA00023242"/>
    </source>
</evidence>
<dbReference type="GO" id="GO:0000727">
    <property type="term" value="P:double-strand break repair via break-induced replication"/>
    <property type="evidence" value="ECO:0007669"/>
    <property type="project" value="TreeGrafter"/>
</dbReference>
<dbReference type="FunFam" id="1.20.58.1020:FF:000001">
    <property type="entry name" value="DNA replication complex GINS protein PSF2"/>
    <property type="match status" value="1"/>
</dbReference>
<dbReference type="GO" id="GO:0007059">
    <property type="term" value="P:chromosome segregation"/>
    <property type="evidence" value="ECO:0007669"/>
    <property type="project" value="UniProtKB-KW"/>
</dbReference>
<dbReference type="OrthoDB" id="1938138at2759"/>
<dbReference type="InterPro" id="IPR007257">
    <property type="entry name" value="GINS_Psf2"/>
</dbReference>
<feature type="domain" description="GINS subunit" evidence="10">
    <location>
        <begin position="73"/>
        <end position="207"/>
    </location>
</feature>
<name>A0A6A6UNZ2_9PEZI</name>
<comment type="subunit">
    <text evidence="8">Component of the GINS complex.</text>
</comment>
<dbReference type="InterPro" id="IPR056784">
    <property type="entry name" value="PSF2_N"/>
</dbReference>
<dbReference type="AlphaFoldDB" id="A0A6A6UNZ2"/>
<dbReference type="PIRSF" id="PIRSF028998">
    <property type="entry name" value="GINS_Psf2_subgr"/>
    <property type="match status" value="1"/>
</dbReference>
<dbReference type="Gene3D" id="3.40.5.50">
    <property type="match status" value="1"/>
</dbReference>
<dbReference type="Pfam" id="PF05916">
    <property type="entry name" value="Sld5"/>
    <property type="match status" value="1"/>
</dbReference>
<evidence type="ECO:0000256" key="1">
    <source>
        <dbReference type="ARBA" id="ARBA00004123"/>
    </source>
</evidence>
<dbReference type="CDD" id="cd11712">
    <property type="entry name" value="GINS_A_psf2"/>
    <property type="match status" value="1"/>
</dbReference>
<keyword evidence="5" id="KW-0159">Chromosome partition</keyword>
<sequence length="241" mass="26508">MALPLPPGLTPAEVAFLCEMELVTVIPRQKLDSLHLLGGPVPVLQPPLRNNVPLWLALLLKKQRRANIVPPPWLNVESLSAILDHETERAPEDFSPPPKLPPIGDESSIISPPFLPTSTADGQPNALPYHWMELGEILLEAASDDFEDVDQVRRLLRDLREARLAKLRSGIDALDSGGGKPMNGIGGMEVAEGRSFICGVIDSLRKIGAAKEMAKREREDEDRTGYQGTADDEDEDMDMLR</sequence>
<proteinExistence type="inferred from homology"/>
<evidence type="ECO:0000256" key="4">
    <source>
        <dbReference type="ARBA" id="ARBA00022705"/>
    </source>
</evidence>
<feature type="region of interest" description="Disordered" evidence="9">
    <location>
        <begin position="87"/>
        <end position="117"/>
    </location>
</feature>
<reference evidence="12" key="1">
    <citation type="journal article" date="2020" name="Stud. Mycol.">
        <title>101 Dothideomycetes genomes: a test case for predicting lifestyles and emergence of pathogens.</title>
        <authorList>
            <person name="Haridas S."/>
            <person name="Albert R."/>
            <person name="Binder M."/>
            <person name="Bloem J."/>
            <person name="Labutti K."/>
            <person name="Salamov A."/>
            <person name="Andreopoulos B."/>
            <person name="Baker S."/>
            <person name="Barry K."/>
            <person name="Bills G."/>
            <person name="Bluhm B."/>
            <person name="Cannon C."/>
            <person name="Castanera R."/>
            <person name="Culley D."/>
            <person name="Daum C."/>
            <person name="Ezra D."/>
            <person name="Gonzalez J."/>
            <person name="Henrissat B."/>
            <person name="Kuo A."/>
            <person name="Liang C."/>
            <person name="Lipzen A."/>
            <person name="Lutzoni F."/>
            <person name="Magnuson J."/>
            <person name="Mondo S."/>
            <person name="Nolan M."/>
            <person name="Ohm R."/>
            <person name="Pangilinan J."/>
            <person name="Park H.-J."/>
            <person name="Ramirez L."/>
            <person name="Alfaro M."/>
            <person name="Sun H."/>
            <person name="Tritt A."/>
            <person name="Yoshinaga Y."/>
            <person name="Zwiers L.-H."/>
            <person name="Turgeon B."/>
            <person name="Goodwin S."/>
            <person name="Spatafora J."/>
            <person name="Crous P."/>
            <person name="Grigoriev I."/>
        </authorList>
    </citation>
    <scope>NUCLEOTIDE SEQUENCE</scope>
    <source>
        <strain evidence="12">CBS 115976</strain>
    </source>
</reference>
<dbReference type="PANTHER" id="PTHR12772">
    <property type="entry name" value="DNA REPLICATION COMPLEX GINS PROTEIN PSF2"/>
    <property type="match status" value="1"/>
</dbReference>
<comment type="similarity">
    <text evidence="2 8">Belongs to the GINS2/PSF2 family.</text>
</comment>
<dbReference type="EMBL" id="MU004231">
    <property type="protein sequence ID" value="KAF2672798.1"/>
    <property type="molecule type" value="Genomic_DNA"/>
</dbReference>
<evidence type="ECO:0000313" key="13">
    <source>
        <dbReference type="Proteomes" id="UP000799302"/>
    </source>
</evidence>
<dbReference type="GO" id="GO:0000811">
    <property type="term" value="C:GINS complex"/>
    <property type="evidence" value="ECO:0007669"/>
    <property type="project" value="TreeGrafter"/>
</dbReference>